<dbReference type="Proteomes" id="UP001529510">
    <property type="component" value="Unassembled WGS sequence"/>
</dbReference>
<protein>
    <submittedName>
        <fullName evidence="1">Uncharacterized protein</fullName>
    </submittedName>
</protein>
<evidence type="ECO:0000313" key="1">
    <source>
        <dbReference type="EMBL" id="KAL0201266.1"/>
    </source>
</evidence>
<dbReference type="AlphaFoldDB" id="A0ABD0RS23"/>
<accession>A0ABD0RS23</accession>
<keyword evidence="2" id="KW-1185">Reference proteome</keyword>
<gene>
    <name evidence="1" type="ORF">M9458_004453</name>
</gene>
<evidence type="ECO:0000313" key="2">
    <source>
        <dbReference type="Proteomes" id="UP001529510"/>
    </source>
</evidence>
<organism evidence="1 2">
    <name type="scientific">Cirrhinus mrigala</name>
    <name type="common">Mrigala</name>
    <dbReference type="NCBI Taxonomy" id="683832"/>
    <lineage>
        <taxon>Eukaryota</taxon>
        <taxon>Metazoa</taxon>
        <taxon>Chordata</taxon>
        <taxon>Craniata</taxon>
        <taxon>Vertebrata</taxon>
        <taxon>Euteleostomi</taxon>
        <taxon>Actinopterygii</taxon>
        <taxon>Neopterygii</taxon>
        <taxon>Teleostei</taxon>
        <taxon>Ostariophysi</taxon>
        <taxon>Cypriniformes</taxon>
        <taxon>Cyprinidae</taxon>
        <taxon>Labeoninae</taxon>
        <taxon>Labeonini</taxon>
        <taxon>Cirrhinus</taxon>
    </lineage>
</organism>
<reference evidence="1 2" key="1">
    <citation type="submission" date="2024-05" db="EMBL/GenBank/DDBJ databases">
        <title>Genome sequencing and assembly of Indian major carp, Cirrhinus mrigala (Hamilton, 1822).</title>
        <authorList>
            <person name="Mohindra V."/>
            <person name="Chowdhury L.M."/>
            <person name="Lal K."/>
            <person name="Jena J.K."/>
        </authorList>
    </citation>
    <scope>NUCLEOTIDE SEQUENCE [LARGE SCALE GENOMIC DNA]</scope>
    <source>
        <strain evidence="1">CM1030</strain>
        <tissue evidence="1">Blood</tissue>
    </source>
</reference>
<proteinExistence type="predicted"/>
<name>A0ABD0RS23_CIRMR</name>
<sequence>EALLQQGFRQEAAQMQREIDSLKGDMNKQEPSQRSTVSKVMDGVGTAAALLLPGFVPKVAGIGLSWLSKLF</sequence>
<comment type="caution">
    <text evidence="1">The sequence shown here is derived from an EMBL/GenBank/DDBJ whole genome shotgun (WGS) entry which is preliminary data.</text>
</comment>
<feature type="non-terminal residue" evidence="1">
    <location>
        <position position="1"/>
    </location>
</feature>
<dbReference type="EMBL" id="JAMKFB020000002">
    <property type="protein sequence ID" value="KAL0201266.1"/>
    <property type="molecule type" value="Genomic_DNA"/>
</dbReference>